<sequence>MQLMYPLDDGGNGKASRPKTSSSQVYRNAVISSSSALSGNPMSLKLDLQLLFSRSATFRVSSWTFWHLQGSLLVSEEISSSILPTREVSRGTPQSYPLSLDTML</sequence>
<evidence type="ECO:0000313" key="3">
    <source>
        <dbReference type="Proteomes" id="UP001469553"/>
    </source>
</evidence>
<reference evidence="2 3" key="1">
    <citation type="submission" date="2021-06" db="EMBL/GenBank/DDBJ databases">
        <authorList>
            <person name="Palmer J.M."/>
        </authorList>
    </citation>
    <scope>NUCLEOTIDE SEQUENCE [LARGE SCALE GENOMIC DNA]</scope>
    <source>
        <strain evidence="2 3">AS_MEX2019</strain>
        <tissue evidence="2">Muscle</tissue>
    </source>
</reference>
<dbReference type="Proteomes" id="UP001469553">
    <property type="component" value="Unassembled WGS sequence"/>
</dbReference>
<protein>
    <submittedName>
        <fullName evidence="2">Uncharacterized protein</fullName>
    </submittedName>
</protein>
<gene>
    <name evidence="2" type="ORF">AMECASPLE_035035</name>
</gene>
<organism evidence="2 3">
    <name type="scientific">Ameca splendens</name>
    <dbReference type="NCBI Taxonomy" id="208324"/>
    <lineage>
        <taxon>Eukaryota</taxon>
        <taxon>Metazoa</taxon>
        <taxon>Chordata</taxon>
        <taxon>Craniata</taxon>
        <taxon>Vertebrata</taxon>
        <taxon>Euteleostomi</taxon>
        <taxon>Actinopterygii</taxon>
        <taxon>Neopterygii</taxon>
        <taxon>Teleostei</taxon>
        <taxon>Neoteleostei</taxon>
        <taxon>Acanthomorphata</taxon>
        <taxon>Ovalentaria</taxon>
        <taxon>Atherinomorphae</taxon>
        <taxon>Cyprinodontiformes</taxon>
        <taxon>Goodeidae</taxon>
        <taxon>Ameca</taxon>
    </lineage>
</organism>
<evidence type="ECO:0000256" key="1">
    <source>
        <dbReference type="SAM" id="MobiDB-lite"/>
    </source>
</evidence>
<keyword evidence="3" id="KW-1185">Reference proteome</keyword>
<proteinExistence type="predicted"/>
<evidence type="ECO:0000313" key="2">
    <source>
        <dbReference type="EMBL" id="MEQ2312808.1"/>
    </source>
</evidence>
<comment type="caution">
    <text evidence="2">The sequence shown here is derived from an EMBL/GenBank/DDBJ whole genome shotgun (WGS) entry which is preliminary data.</text>
</comment>
<name>A0ABV1A2N7_9TELE</name>
<accession>A0ABV1A2N7</accession>
<feature type="region of interest" description="Disordered" evidence="1">
    <location>
        <begin position="1"/>
        <end position="21"/>
    </location>
</feature>
<dbReference type="EMBL" id="JAHRIP010080339">
    <property type="protein sequence ID" value="MEQ2312808.1"/>
    <property type="molecule type" value="Genomic_DNA"/>
</dbReference>